<accession>A0ABD2BBX2</accession>
<dbReference type="Proteomes" id="UP001607303">
    <property type="component" value="Unassembled WGS sequence"/>
</dbReference>
<feature type="non-terminal residue" evidence="2">
    <location>
        <position position="155"/>
    </location>
</feature>
<keyword evidence="3" id="KW-1185">Reference proteome</keyword>
<comment type="caution">
    <text evidence="2">The sequence shown here is derived from an EMBL/GenBank/DDBJ whole genome shotgun (WGS) entry which is preliminary data.</text>
</comment>
<protein>
    <submittedName>
        <fullName evidence="2">Uncharacterized protein</fullName>
    </submittedName>
</protein>
<gene>
    <name evidence="2" type="ORF">V1477_015834</name>
</gene>
<evidence type="ECO:0000256" key="1">
    <source>
        <dbReference type="SAM" id="MobiDB-lite"/>
    </source>
</evidence>
<evidence type="ECO:0000313" key="3">
    <source>
        <dbReference type="Proteomes" id="UP001607303"/>
    </source>
</evidence>
<sequence length="155" mass="16873">MTLYPNMRILNLNNVYKNASSVCTCRFVRSLFELPFELFTHTQTHTLVLTLTYTPEASSADDRKSVVVTVVVVNSTRSSSSSNSSSSSSNSSSSSSSSSSSNSSSVAAVLESPRQYPGNYITVGNINQYQCSLAAASRRAVGSAMVEERRWCSWR</sequence>
<name>A0ABD2BBX2_VESMC</name>
<evidence type="ECO:0000313" key="2">
    <source>
        <dbReference type="EMBL" id="KAL2730023.1"/>
    </source>
</evidence>
<reference evidence="2 3" key="1">
    <citation type="journal article" date="2024" name="Ann. Entomol. Soc. Am.">
        <title>Genomic analyses of the southern and eastern yellowjacket wasps (Hymenoptera: Vespidae) reveal evolutionary signatures of social life.</title>
        <authorList>
            <person name="Catto M.A."/>
            <person name="Caine P.B."/>
            <person name="Orr S.E."/>
            <person name="Hunt B.G."/>
            <person name="Goodisman M.A.D."/>
        </authorList>
    </citation>
    <scope>NUCLEOTIDE SEQUENCE [LARGE SCALE GENOMIC DNA]</scope>
    <source>
        <strain evidence="2">232</strain>
        <tissue evidence="2">Head and thorax</tissue>
    </source>
</reference>
<feature type="region of interest" description="Disordered" evidence="1">
    <location>
        <begin position="76"/>
        <end position="104"/>
    </location>
</feature>
<organism evidence="2 3">
    <name type="scientific">Vespula maculifrons</name>
    <name type="common">Eastern yellow jacket</name>
    <name type="synonym">Wasp</name>
    <dbReference type="NCBI Taxonomy" id="7453"/>
    <lineage>
        <taxon>Eukaryota</taxon>
        <taxon>Metazoa</taxon>
        <taxon>Ecdysozoa</taxon>
        <taxon>Arthropoda</taxon>
        <taxon>Hexapoda</taxon>
        <taxon>Insecta</taxon>
        <taxon>Pterygota</taxon>
        <taxon>Neoptera</taxon>
        <taxon>Endopterygota</taxon>
        <taxon>Hymenoptera</taxon>
        <taxon>Apocrita</taxon>
        <taxon>Aculeata</taxon>
        <taxon>Vespoidea</taxon>
        <taxon>Vespidae</taxon>
        <taxon>Vespinae</taxon>
        <taxon>Vespula</taxon>
    </lineage>
</organism>
<dbReference type="EMBL" id="JAYRBN010000091">
    <property type="protein sequence ID" value="KAL2730023.1"/>
    <property type="molecule type" value="Genomic_DNA"/>
</dbReference>
<proteinExistence type="predicted"/>
<dbReference type="AlphaFoldDB" id="A0ABD2BBX2"/>